<proteinExistence type="predicted"/>
<evidence type="ECO:0000313" key="9">
    <source>
        <dbReference type="Proteomes" id="UP000285301"/>
    </source>
</evidence>
<keyword evidence="2" id="KW-0677">Repeat</keyword>
<dbReference type="InterPro" id="IPR036236">
    <property type="entry name" value="Znf_C2H2_sf"/>
</dbReference>
<dbReference type="EMBL" id="NCKU01002849">
    <property type="protein sequence ID" value="RWS08672.1"/>
    <property type="molecule type" value="Genomic_DNA"/>
</dbReference>
<dbReference type="FunFam" id="3.30.160.60:FF:000100">
    <property type="entry name" value="Zinc finger 45-like"/>
    <property type="match status" value="1"/>
</dbReference>
<evidence type="ECO:0000256" key="3">
    <source>
        <dbReference type="ARBA" id="ARBA00022771"/>
    </source>
</evidence>
<dbReference type="FunFam" id="3.30.160.60:FF:000230">
    <property type="entry name" value="Zinc finger protein 148"/>
    <property type="match status" value="1"/>
</dbReference>
<evidence type="ECO:0000259" key="7">
    <source>
        <dbReference type="PROSITE" id="PS50157"/>
    </source>
</evidence>
<evidence type="ECO:0000256" key="5">
    <source>
        <dbReference type="PROSITE-ProRule" id="PRU00042"/>
    </source>
</evidence>
<feature type="domain" description="C2H2-type" evidence="7">
    <location>
        <begin position="177"/>
        <end position="204"/>
    </location>
</feature>
<accession>A0A3S3NT65</accession>
<keyword evidence="9" id="KW-1185">Reference proteome</keyword>
<reference evidence="8 9" key="1">
    <citation type="journal article" date="2018" name="Gigascience">
        <title>Genomes of trombidid mites reveal novel predicted allergens and laterally-transferred genes associated with secondary metabolism.</title>
        <authorList>
            <person name="Dong X."/>
            <person name="Chaisiri K."/>
            <person name="Xia D."/>
            <person name="Armstrong S.D."/>
            <person name="Fang Y."/>
            <person name="Donnelly M.J."/>
            <person name="Kadowaki T."/>
            <person name="McGarry J.W."/>
            <person name="Darby A.C."/>
            <person name="Makepeace B.L."/>
        </authorList>
    </citation>
    <scope>NUCLEOTIDE SEQUENCE [LARGE SCALE GENOMIC DNA]</scope>
    <source>
        <strain evidence="8">UoL-WK</strain>
    </source>
</reference>
<evidence type="ECO:0000313" key="8">
    <source>
        <dbReference type="EMBL" id="RWS08672.1"/>
    </source>
</evidence>
<keyword evidence="4" id="KW-0862">Zinc</keyword>
<dbReference type="GO" id="GO:0008270">
    <property type="term" value="F:zinc ion binding"/>
    <property type="evidence" value="ECO:0007669"/>
    <property type="project" value="UniProtKB-KW"/>
</dbReference>
<dbReference type="Proteomes" id="UP000285301">
    <property type="component" value="Unassembled WGS sequence"/>
</dbReference>
<feature type="domain" description="C2H2-type" evidence="7">
    <location>
        <begin position="119"/>
        <end position="147"/>
    </location>
</feature>
<feature type="domain" description="C2H2-type" evidence="7">
    <location>
        <begin position="232"/>
        <end position="259"/>
    </location>
</feature>
<keyword evidence="3 5" id="KW-0863">Zinc-finger</keyword>
<sequence>MMNSNSAIDSISEECVRIAKNNEMKNTNGNHSSVKTCMVCGKVSANATLARMHMKIHTGEKNYECEVCQKRFIQSSQLKVHLARHRNEKRFKCNACDYASVSKEDIVRHNFKHTKIPTCYCEICGRGFSHIGRLRHHIRFVHEKNESLVCEICGHKTHGKHLLATHKKLVHNEQQKQICPVCNVVLKTRHSFLVHLRSHVDYRPHKCETCNKSFVSSSMLWKHKAFHNEGKFNCEHCSKKFKTSDHLRRHLIIHSGEKPFSCHLCDYRCNVKANLNKHVKTVHKVLDFGFKEIRRAQPQEELDKEKSIAYANKLLNDFSKQTGNSLTLEELKEMEADKRRQIMDNLQEKKRKSEKSKNSSRFKNDETASSKGGKSMGILDAAIAEVDLNSYATEYNNTINVIMIEGNENVKVLMLTQTSNPIAEV</sequence>
<dbReference type="STRING" id="1965070.A0A3S3NT65"/>
<protein>
    <submittedName>
        <fullName evidence="8">Zinc finger protein 35-like protein</fullName>
    </submittedName>
</protein>
<dbReference type="PROSITE" id="PS00028">
    <property type="entry name" value="ZINC_FINGER_C2H2_1"/>
    <property type="match status" value="6"/>
</dbReference>
<feature type="domain" description="C2H2-type" evidence="7">
    <location>
        <begin position="63"/>
        <end position="90"/>
    </location>
</feature>
<name>A0A3S3NT65_9ACAR</name>
<comment type="caution">
    <text evidence="8">The sequence shown here is derived from an EMBL/GenBank/DDBJ whole genome shotgun (WGS) entry which is preliminary data.</text>
</comment>
<evidence type="ECO:0000256" key="6">
    <source>
        <dbReference type="SAM" id="MobiDB-lite"/>
    </source>
</evidence>
<organism evidence="8 9">
    <name type="scientific">Dinothrombium tinctorium</name>
    <dbReference type="NCBI Taxonomy" id="1965070"/>
    <lineage>
        <taxon>Eukaryota</taxon>
        <taxon>Metazoa</taxon>
        <taxon>Ecdysozoa</taxon>
        <taxon>Arthropoda</taxon>
        <taxon>Chelicerata</taxon>
        <taxon>Arachnida</taxon>
        <taxon>Acari</taxon>
        <taxon>Acariformes</taxon>
        <taxon>Trombidiformes</taxon>
        <taxon>Prostigmata</taxon>
        <taxon>Anystina</taxon>
        <taxon>Parasitengona</taxon>
        <taxon>Trombidioidea</taxon>
        <taxon>Trombidiidae</taxon>
        <taxon>Dinothrombium</taxon>
    </lineage>
</organism>
<dbReference type="PANTHER" id="PTHR24379">
    <property type="entry name" value="KRAB AND ZINC FINGER DOMAIN-CONTAINING"/>
    <property type="match status" value="1"/>
</dbReference>
<dbReference type="OrthoDB" id="6411885at2759"/>
<keyword evidence="1" id="KW-0479">Metal-binding</keyword>
<dbReference type="InterPro" id="IPR013087">
    <property type="entry name" value="Znf_C2H2_type"/>
</dbReference>
<evidence type="ECO:0000256" key="1">
    <source>
        <dbReference type="ARBA" id="ARBA00022723"/>
    </source>
</evidence>
<feature type="domain" description="C2H2-type" evidence="7">
    <location>
        <begin position="148"/>
        <end position="176"/>
    </location>
</feature>
<dbReference type="Pfam" id="PF00096">
    <property type="entry name" value="zf-C2H2"/>
    <property type="match status" value="3"/>
</dbReference>
<evidence type="ECO:0000256" key="2">
    <source>
        <dbReference type="ARBA" id="ARBA00022737"/>
    </source>
</evidence>
<evidence type="ECO:0000256" key="4">
    <source>
        <dbReference type="ARBA" id="ARBA00022833"/>
    </source>
</evidence>
<dbReference type="PANTHER" id="PTHR24379:SF121">
    <property type="entry name" value="C2H2-TYPE DOMAIN-CONTAINING PROTEIN"/>
    <property type="match status" value="1"/>
</dbReference>
<dbReference type="FunFam" id="3.30.160.60:FF:000358">
    <property type="entry name" value="zinc finger protein 24"/>
    <property type="match status" value="1"/>
</dbReference>
<feature type="domain" description="C2H2-type" evidence="7">
    <location>
        <begin position="205"/>
        <end position="232"/>
    </location>
</feature>
<dbReference type="SUPFAM" id="SSF57667">
    <property type="entry name" value="beta-beta-alpha zinc fingers"/>
    <property type="match status" value="4"/>
</dbReference>
<dbReference type="Pfam" id="PF12874">
    <property type="entry name" value="zf-met"/>
    <property type="match status" value="1"/>
</dbReference>
<feature type="region of interest" description="Disordered" evidence="6">
    <location>
        <begin position="345"/>
        <end position="374"/>
    </location>
</feature>
<gene>
    <name evidence="8" type="ORF">B4U79_05811</name>
</gene>
<feature type="compositionally biased region" description="Basic residues" evidence="6">
    <location>
        <begin position="349"/>
        <end position="360"/>
    </location>
</feature>
<dbReference type="PROSITE" id="PS50157">
    <property type="entry name" value="ZINC_FINGER_C2H2_2"/>
    <property type="match status" value="7"/>
</dbReference>
<dbReference type="SMART" id="SM00355">
    <property type="entry name" value="ZnF_C2H2"/>
    <property type="match status" value="9"/>
</dbReference>
<dbReference type="AlphaFoldDB" id="A0A3S3NT65"/>
<feature type="domain" description="C2H2-type" evidence="7">
    <location>
        <begin position="35"/>
        <end position="62"/>
    </location>
</feature>
<dbReference type="Gene3D" id="3.30.160.60">
    <property type="entry name" value="Classic Zinc Finger"/>
    <property type="match status" value="6"/>
</dbReference>